<dbReference type="RefSeq" id="WP_136834119.1">
    <property type="nucleotide sequence ID" value="NZ_SWBQ01000001.1"/>
</dbReference>
<dbReference type="PANTHER" id="PTHR43811:SF57">
    <property type="entry name" value="FKBP-TYPE PEPTIDYL-PROLYL CIS-TRANS ISOMERASE FKPA-RELATED"/>
    <property type="match status" value="1"/>
</dbReference>
<dbReference type="Gene3D" id="3.10.50.40">
    <property type="match status" value="1"/>
</dbReference>
<evidence type="ECO:0000313" key="9">
    <source>
        <dbReference type="Proteomes" id="UP000307244"/>
    </source>
</evidence>
<dbReference type="EMBL" id="SWBQ01000001">
    <property type="protein sequence ID" value="TKC08699.1"/>
    <property type="molecule type" value="Genomic_DNA"/>
</dbReference>
<organism evidence="8 9">
    <name type="scientific">Pedobacter frigoris</name>
    <dbReference type="NCBI Taxonomy" id="2571272"/>
    <lineage>
        <taxon>Bacteria</taxon>
        <taxon>Pseudomonadati</taxon>
        <taxon>Bacteroidota</taxon>
        <taxon>Sphingobacteriia</taxon>
        <taxon>Sphingobacteriales</taxon>
        <taxon>Sphingobacteriaceae</taxon>
        <taxon>Pedobacter</taxon>
    </lineage>
</organism>
<comment type="similarity">
    <text evidence="2 6">Belongs to the FKBP-type PPIase family.</text>
</comment>
<evidence type="ECO:0000256" key="3">
    <source>
        <dbReference type="ARBA" id="ARBA00023110"/>
    </source>
</evidence>
<protein>
    <recommendedName>
        <fullName evidence="6">Peptidyl-prolyl cis-trans isomerase</fullName>
        <ecNumber evidence="6">5.2.1.8</ecNumber>
    </recommendedName>
</protein>
<evidence type="ECO:0000256" key="5">
    <source>
        <dbReference type="PROSITE-ProRule" id="PRU00277"/>
    </source>
</evidence>
<evidence type="ECO:0000313" key="8">
    <source>
        <dbReference type="EMBL" id="TKC08699.1"/>
    </source>
</evidence>
<proteinExistence type="inferred from homology"/>
<evidence type="ECO:0000256" key="1">
    <source>
        <dbReference type="ARBA" id="ARBA00000971"/>
    </source>
</evidence>
<dbReference type="GO" id="GO:0003755">
    <property type="term" value="F:peptidyl-prolyl cis-trans isomerase activity"/>
    <property type="evidence" value="ECO:0007669"/>
    <property type="project" value="UniProtKB-UniRule"/>
</dbReference>
<dbReference type="PROSITE" id="PS51257">
    <property type="entry name" value="PROKAR_LIPOPROTEIN"/>
    <property type="match status" value="1"/>
</dbReference>
<gene>
    <name evidence="8" type="ORF">FA047_00955</name>
</gene>
<evidence type="ECO:0000259" key="7">
    <source>
        <dbReference type="PROSITE" id="PS50059"/>
    </source>
</evidence>
<dbReference type="Proteomes" id="UP000307244">
    <property type="component" value="Unassembled WGS sequence"/>
</dbReference>
<feature type="domain" description="PPIase FKBP-type" evidence="7">
    <location>
        <begin position="74"/>
        <end position="157"/>
    </location>
</feature>
<dbReference type="OrthoDB" id="669809at2"/>
<dbReference type="SUPFAM" id="SSF54534">
    <property type="entry name" value="FKBP-like"/>
    <property type="match status" value="1"/>
</dbReference>
<name>A0A4U1CS31_9SPHI</name>
<keyword evidence="9" id="KW-1185">Reference proteome</keyword>
<dbReference type="PROSITE" id="PS50059">
    <property type="entry name" value="FKBP_PPIASE"/>
    <property type="match status" value="1"/>
</dbReference>
<keyword evidence="4 5" id="KW-0413">Isomerase</keyword>
<dbReference type="Pfam" id="PF00254">
    <property type="entry name" value="FKBP_C"/>
    <property type="match status" value="1"/>
</dbReference>
<sequence>MNNIKSLLLFVFIAAGITACKKGKTVDVEAQFKADTIAIRNYITSNNISAIKHSSGVFYQIIAPGTGDIKYTGNSQISAAYQGKIMNGAIFDDSKGAPIDFSLGRVIQGWQIGIPLIQKGGKIRLLIPSYYGYGTSGTGPIPGNAILDFDITLINVQ</sequence>
<reference evidence="8 9" key="1">
    <citation type="submission" date="2019-04" db="EMBL/GenBank/DDBJ databases">
        <title>Pedobacter sp. RP-3-15 sp. nov., isolated from Arctic soil.</title>
        <authorList>
            <person name="Dahal R.H."/>
            <person name="Kim D.-U."/>
        </authorList>
    </citation>
    <scope>NUCLEOTIDE SEQUENCE [LARGE SCALE GENOMIC DNA]</scope>
    <source>
        <strain evidence="8 9">RP-3-15</strain>
    </source>
</reference>
<keyword evidence="3 5" id="KW-0697">Rotamase</keyword>
<dbReference type="PANTHER" id="PTHR43811">
    <property type="entry name" value="FKBP-TYPE PEPTIDYL-PROLYL CIS-TRANS ISOMERASE FKPA"/>
    <property type="match status" value="1"/>
</dbReference>
<comment type="caution">
    <text evidence="8">The sequence shown here is derived from an EMBL/GenBank/DDBJ whole genome shotgun (WGS) entry which is preliminary data.</text>
</comment>
<dbReference type="AlphaFoldDB" id="A0A4U1CS31"/>
<comment type="catalytic activity">
    <reaction evidence="1 5 6">
        <text>[protein]-peptidylproline (omega=180) = [protein]-peptidylproline (omega=0)</text>
        <dbReference type="Rhea" id="RHEA:16237"/>
        <dbReference type="Rhea" id="RHEA-COMP:10747"/>
        <dbReference type="Rhea" id="RHEA-COMP:10748"/>
        <dbReference type="ChEBI" id="CHEBI:83833"/>
        <dbReference type="ChEBI" id="CHEBI:83834"/>
        <dbReference type="EC" id="5.2.1.8"/>
    </reaction>
</comment>
<evidence type="ECO:0000256" key="2">
    <source>
        <dbReference type="ARBA" id="ARBA00006577"/>
    </source>
</evidence>
<dbReference type="EC" id="5.2.1.8" evidence="6"/>
<dbReference type="InterPro" id="IPR001179">
    <property type="entry name" value="PPIase_FKBP_dom"/>
</dbReference>
<evidence type="ECO:0000256" key="6">
    <source>
        <dbReference type="RuleBase" id="RU003915"/>
    </source>
</evidence>
<evidence type="ECO:0000256" key="4">
    <source>
        <dbReference type="ARBA" id="ARBA00023235"/>
    </source>
</evidence>
<accession>A0A4U1CS31</accession>
<dbReference type="InterPro" id="IPR046357">
    <property type="entry name" value="PPIase_dom_sf"/>
</dbReference>